<dbReference type="PANTHER" id="PTHR43096:SF48">
    <property type="entry name" value="CHAPERONE PROTEIN DNAJ"/>
    <property type="match status" value="1"/>
</dbReference>
<dbReference type="InterPro" id="IPR036869">
    <property type="entry name" value="J_dom_sf"/>
</dbReference>
<protein>
    <submittedName>
        <fullName evidence="3">Molecular chaperone DnaJ</fullName>
    </submittedName>
</protein>
<organism evidence="3 4">
    <name type="scientific">Niastella koreensis</name>
    <dbReference type="NCBI Taxonomy" id="354356"/>
    <lineage>
        <taxon>Bacteria</taxon>
        <taxon>Pseudomonadati</taxon>
        <taxon>Bacteroidota</taxon>
        <taxon>Chitinophagia</taxon>
        <taxon>Chitinophagales</taxon>
        <taxon>Chitinophagaceae</taxon>
        <taxon>Niastella</taxon>
    </lineage>
</organism>
<dbReference type="PANTHER" id="PTHR43096">
    <property type="entry name" value="DNAJ HOMOLOG 1, MITOCHONDRIAL-RELATED"/>
    <property type="match status" value="1"/>
</dbReference>
<dbReference type="RefSeq" id="WP_014217704.1">
    <property type="nucleotide sequence ID" value="NZ_LWBO01000077.1"/>
</dbReference>
<proteinExistence type="predicted"/>
<keyword evidence="4" id="KW-1185">Reference proteome</keyword>
<accession>A0ABX3NPC2</accession>
<dbReference type="Proteomes" id="UP000192277">
    <property type="component" value="Unassembled WGS sequence"/>
</dbReference>
<dbReference type="Pfam" id="PF01556">
    <property type="entry name" value="DnaJ_C"/>
    <property type="match status" value="1"/>
</dbReference>
<dbReference type="Gene3D" id="2.60.260.20">
    <property type="entry name" value="Urease metallochaperone UreE, N-terminal domain"/>
    <property type="match status" value="2"/>
</dbReference>
<gene>
    <name evidence="3" type="ORF">A4D02_15905</name>
</gene>
<dbReference type="SUPFAM" id="SSF49493">
    <property type="entry name" value="HSP40/DnaJ peptide-binding domain"/>
    <property type="match status" value="2"/>
</dbReference>
<evidence type="ECO:0000313" key="4">
    <source>
        <dbReference type="Proteomes" id="UP000192277"/>
    </source>
</evidence>
<feature type="domain" description="J" evidence="2">
    <location>
        <begin position="5"/>
        <end position="70"/>
    </location>
</feature>
<dbReference type="InterPro" id="IPR018253">
    <property type="entry name" value="DnaJ_domain_CS"/>
</dbReference>
<dbReference type="InterPro" id="IPR001623">
    <property type="entry name" value="DnaJ_domain"/>
</dbReference>
<name>A0ABX3NPC2_9BACT</name>
<dbReference type="EMBL" id="LWBO01000077">
    <property type="protein sequence ID" value="OQP40399.1"/>
    <property type="molecule type" value="Genomic_DNA"/>
</dbReference>
<dbReference type="CDD" id="cd10747">
    <property type="entry name" value="DnaJ_C"/>
    <property type="match status" value="1"/>
</dbReference>
<dbReference type="InterPro" id="IPR002939">
    <property type="entry name" value="DnaJ_C"/>
</dbReference>
<dbReference type="CDD" id="cd06257">
    <property type="entry name" value="DnaJ"/>
    <property type="match status" value="1"/>
</dbReference>
<dbReference type="SUPFAM" id="SSF46565">
    <property type="entry name" value="Chaperone J-domain"/>
    <property type="match status" value="1"/>
</dbReference>
<sequence>MEYKDYYKVLGVEKTATQDEIKKAYRKLAVKYHPDKNAGDKKAEEKFKEVTEANEVLSDPEKRKKYDTLGANWKQYEHADFSGAGGGGFGGQRGGQSYYEYNGDAEDIFGGGGFSDFFKSFFGGGGGERSYGGFQQEMPGQSIEGEATITLQEAFTGTERIIDLGTEKLKVKIKPGAYEGLVLKSKGKGMKGRGGKAGDLFITVHIQPNPVFKRTGNDLHIEVPVDAFTLMLGGKLPVKTLSGEVTITVPEGTQNGKKLRLKGKGMPVYNQQAVGDLYIKIEAKLPDSFTEEQKELIKKLQDSYKK</sequence>
<keyword evidence="1" id="KW-0143">Chaperone</keyword>
<dbReference type="PROSITE" id="PS00636">
    <property type="entry name" value="DNAJ_1"/>
    <property type="match status" value="1"/>
</dbReference>
<comment type="caution">
    <text evidence="3">The sequence shown here is derived from an EMBL/GenBank/DDBJ whole genome shotgun (WGS) entry which is preliminary data.</text>
</comment>
<evidence type="ECO:0000259" key="2">
    <source>
        <dbReference type="PROSITE" id="PS50076"/>
    </source>
</evidence>
<evidence type="ECO:0000256" key="1">
    <source>
        <dbReference type="ARBA" id="ARBA00023186"/>
    </source>
</evidence>
<reference evidence="3 4" key="1">
    <citation type="submission" date="2016-04" db="EMBL/GenBank/DDBJ databases">
        <authorList>
            <person name="Chen L."/>
            <person name="Zhuang W."/>
            <person name="Wang G."/>
        </authorList>
    </citation>
    <scope>NUCLEOTIDE SEQUENCE [LARGE SCALE GENOMIC DNA]</scope>
    <source>
        <strain evidence="4">GR20</strain>
    </source>
</reference>
<evidence type="ECO:0000313" key="3">
    <source>
        <dbReference type="EMBL" id="OQP40399.1"/>
    </source>
</evidence>
<dbReference type="PRINTS" id="PR00625">
    <property type="entry name" value="JDOMAIN"/>
</dbReference>
<dbReference type="InterPro" id="IPR008971">
    <property type="entry name" value="HSP40/DnaJ_pept-bd"/>
</dbReference>
<dbReference type="SMART" id="SM00271">
    <property type="entry name" value="DnaJ"/>
    <property type="match status" value="1"/>
</dbReference>
<dbReference type="PROSITE" id="PS50076">
    <property type="entry name" value="DNAJ_2"/>
    <property type="match status" value="1"/>
</dbReference>
<dbReference type="Gene3D" id="1.10.287.110">
    <property type="entry name" value="DnaJ domain"/>
    <property type="match status" value="1"/>
</dbReference>
<dbReference type="Pfam" id="PF00226">
    <property type="entry name" value="DnaJ"/>
    <property type="match status" value="1"/>
</dbReference>